<dbReference type="PIRSF" id="PIRSF012508">
    <property type="entry name" value="YerC"/>
    <property type="match status" value="1"/>
</dbReference>
<dbReference type="EMBL" id="JACOQI010000001">
    <property type="protein sequence ID" value="MBC5769123.1"/>
    <property type="molecule type" value="Genomic_DNA"/>
</dbReference>
<dbReference type="PANTHER" id="PTHR40080:SF1">
    <property type="entry name" value="TRPR-LIKE PROTEIN YERC_YECD"/>
    <property type="match status" value="1"/>
</dbReference>
<name>A0A923MGF9_9FIRM</name>
<dbReference type="RefSeq" id="WP_187013506.1">
    <property type="nucleotide sequence ID" value="NZ_JACOQI010000001.1"/>
</dbReference>
<protein>
    <submittedName>
        <fullName evidence="1">TrpR-like protein</fullName>
    </submittedName>
</protein>
<reference evidence="1" key="1">
    <citation type="submission" date="2020-08" db="EMBL/GenBank/DDBJ databases">
        <title>Genome public.</title>
        <authorList>
            <person name="Liu C."/>
            <person name="Sun Q."/>
        </authorList>
    </citation>
    <scope>NUCLEOTIDE SEQUENCE</scope>
    <source>
        <strain evidence="1">BX15</strain>
    </source>
</reference>
<accession>A0A923MGF9</accession>
<dbReference type="InterPro" id="IPR000831">
    <property type="entry name" value="Trp_repress"/>
</dbReference>
<dbReference type="Gene3D" id="1.10.1270.10">
    <property type="entry name" value="TrpR-like"/>
    <property type="match status" value="1"/>
</dbReference>
<organism evidence="1 2">
    <name type="scientific">Dysosmobacter segnis</name>
    <dbReference type="NCBI Taxonomy" id="2763042"/>
    <lineage>
        <taxon>Bacteria</taxon>
        <taxon>Bacillati</taxon>
        <taxon>Bacillota</taxon>
        <taxon>Clostridia</taxon>
        <taxon>Eubacteriales</taxon>
        <taxon>Oscillospiraceae</taxon>
        <taxon>Dysosmobacter</taxon>
    </lineage>
</organism>
<keyword evidence="2" id="KW-1185">Reference proteome</keyword>
<gene>
    <name evidence="1" type="ORF">H8Z83_02000</name>
</gene>
<dbReference type="PANTHER" id="PTHR40080">
    <property type="entry name" value="LMO1763 PROTEIN"/>
    <property type="match status" value="1"/>
</dbReference>
<evidence type="ECO:0000313" key="2">
    <source>
        <dbReference type="Proteomes" id="UP000620327"/>
    </source>
</evidence>
<sequence>MIRIGKKEKSDKLYQAILQLKDPQECYDFFQDLCTVSELRSMEQRFEVASLLNDGMIYSDILEQTGASSATISRVNRSLSYGTGAYERVFARLKAEKAGEEAK</sequence>
<proteinExistence type="predicted"/>
<dbReference type="GO" id="GO:0043565">
    <property type="term" value="F:sequence-specific DNA binding"/>
    <property type="evidence" value="ECO:0007669"/>
    <property type="project" value="InterPro"/>
</dbReference>
<dbReference type="Proteomes" id="UP000620327">
    <property type="component" value="Unassembled WGS sequence"/>
</dbReference>
<dbReference type="AlphaFoldDB" id="A0A923MGF9"/>
<dbReference type="NCBIfam" id="TIGR02531">
    <property type="entry name" value="yecD_yerC"/>
    <property type="match status" value="1"/>
</dbReference>
<dbReference type="Pfam" id="PF01371">
    <property type="entry name" value="Trp_repressor"/>
    <property type="match status" value="1"/>
</dbReference>
<dbReference type="SUPFAM" id="SSF48295">
    <property type="entry name" value="TrpR-like"/>
    <property type="match status" value="1"/>
</dbReference>
<dbReference type="InterPro" id="IPR038116">
    <property type="entry name" value="TrpR-like_sf"/>
</dbReference>
<dbReference type="GO" id="GO:0003700">
    <property type="term" value="F:DNA-binding transcription factor activity"/>
    <property type="evidence" value="ECO:0007669"/>
    <property type="project" value="InterPro"/>
</dbReference>
<dbReference type="InterPro" id="IPR013368">
    <property type="entry name" value="YecD_YerC"/>
</dbReference>
<evidence type="ECO:0000313" key="1">
    <source>
        <dbReference type="EMBL" id="MBC5769123.1"/>
    </source>
</evidence>
<dbReference type="InterPro" id="IPR010921">
    <property type="entry name" value="Trp_repressor/repl_initiator"/>
</dbReference>
<comment type="caution">
    <text evidence="1">The sequence shown here is derived from an EMBL/GenBank/DDBJ whole genome shotgun (WGS) entry which is preliminary data.</text>
</comment>